<proteinExistence type="predicted"/>
<evidence type="ECO:0000313" key="3">
    <source>
        <dbReference type="Proteomes" id="UP001230253"/>
    </source>
</evidence>
<dbReference type="EMBL" id="JAUSUK010000001">
    <property type="protein sequence ID" value="MDQ0325652.1"/>
    <property type="molecule type" value="Genomic_DNA"/>
</dbReference>
<evidence type="ECO:0008006" key="4">
    <source>
        <dbReference type="Google" id="ProtNLM"/>
    </source>
</evidence>
<sequence>MAKFMAWRGRSSLLDPDEMPEARLRDIGLLDGRPHASRNPMRD</sequence>
<accession>A0ABU0C5Y8</accession>
<keyword evidence="3" id="KW-1185">Reference proteome</keyword>
<comment type="caution">
    <text evidence="2">The sequence shown here is derived from an EMBL/GenBank/DDBJ whole genome shotgun (WGS) entry which is preliminary data.</text>
</comment>
<evidence type="ECO:0000256" key="1">
    <source>
        <dbReference type="SAM" id="MobiDB-lite"/>
    </source>
</evidence>
<name>A0ABU0C5Y8_9BRAD</name>
<reference evidence="2 3" key="1">
    <citation type="submission" date="2023-07" db="EMBL/GenBank/DDBJ databases">
        <title>Genomic Encyclopedia of Type Strains, Phase IV (KMG-IV): sequencing the most valuable type-strain genomes for metagenomic binning, comparative biology and taxonomic classification.</title>
        <authorList>
            <person name="Goeker M."/>
        </authorList>
    </citation>
    <scope>NUCLEOTIDE SEQUENCE [LARGE SCALE GENOMIC DNA]</scope>
    <source>
        <strain evidence="2 3">DSM 11549</strain>
    </source>
</reference>
<feature type="region of interest" description="Disordered" evidence="1">
    <location>
        <begin position="24"/>
        <end position="43"/>
    </location>
</feature>
<dbReference type="Proteomes" id="UP001230253">
    <property type="component" value="Unassembled WGS sequence"/>
</dbReference>
<gene>
    <name evidence="2" type="ORF">J2R99_001501</name>
</gene>
<evidence type="ECO:0000313" key="2">
    <source>
        <dbReference type="EMBL" id="MDQ0325652.1"/>
    </source>
</evidence>
<organism evidence="2 3">
    <name type="scientific">Rhodopseudomonas julia</name>
    <dbReference type="NCBI Taxonomy" id="200617"/>
    <lineage>
        <taxon>Bacteria</taxon>
        <taxon>Pseudomonadati</taxon>
        <taxon>Pseudomonadota</taxon>
        <taxon>Alphaproteobacteria</taxon>
        <taxon>Hyphomicrobiales</taxon>
        <taxon>Nitrobacteraceae</taxon>
        <taxon>Rhodopseudomonas</taxon>
    </lineage>
</organism>
<protein>
    <recommendedName>
        <fullName evidence="4">DUF1127 domain-containing protein</fullName>
    </recommendedName>
</protein>